<evidence type="ECO:0000313" key="2">
    <source>
        <dbReference type="EMBL" id="MED6248602.1"/>
    </source>
</evidence>
<dbReference type="Proteomes" id="UP001345963">
    <property type="component" value="Unassembled WGS sequence"/>
</dbReference>
<proteinExistence type="predicted"/>
<protein>
    <submittedName>
        <fullName evidence="2">Uncharacterized protein</fullName>
    </submittedName>
</protein>
<evidence type="ECO:0000256" key="1">
    <source>
        <dbReference type="SAM" id="MobiDB-lite"/>
    </source>
</evidence>
<organism evidence="2 3">
    <name type="scientific">Ataeniobius toweri</name>
    <dbReference type="NCBI Taxonomy" id="208326"/>
    <lineage>
        <taxon>Eukaryota</taxon>
        <taxon>Metazoa</taxon>
        <taxon>Chordata</taxon>
        <taxon>Craniata</taxon>
        <taxon>Vertebrata</taxon>
        <taxon>Euteleostomi</taxon>
        <taxon>Actinopterygii</taxon>
        <taxon>Neopterygii</taxon>
        <taxon>Teleostei</taxon>
        <taxon>Neoteleostei</taxon>
        <taxon>Acanthomorphata</taxon>
        <taxon>Ovalentaria</taxon>
        <taxon>Atherinomorphae</taxon>
        <taxon>Cyprinodontiformes</taxon>
        <taxon>Goodeidae</taxon>
        <taxon>Ataeniobius</taxon>
    </lineage>
</organism>
<gene>
    <name evidence="2" type="ORF">ATANTOWER_002517</name>
</gene>
<name>A0ABU7BDK4_9TELE</name>
<comment type="caution">
    <text evidence="2">The sequence shown here is derived from an EMBL/GenBank/DDBJ whole genome shotgun (WGS) entry which is preliminary data.</text>
</comment>
<evidence type="ECO:0000313" key="3">
    <source>
        <dbReference type="Proteomes" id="UP001345963"/>
    </source>
</evidence>
<keyword evidence="3" id="KW-1185">Reference proteome</keyword>
<sequence>MKDRRTDVASTLVSEGPADTPPPLLFCQRARLTSPPSPSLPYSADDAVATKPPPSSCAIGVRASFYVSFISSPSHSYMGL</sequence>
<feature type="region of interest" description="Disordered" evidence="1">
    <location>
        <begin position="1"/>
        <end position="22"/>
    </location>
</feature>
<accession>A0ABU7BDK4</accession>
<reference evidence="2 3" key="1">
    <citation type="submission" date="2021-07" db="EMBL/GenBank/DDBJ databases">
        <authorList>
            <person name="Palmer J.M."/>
        </authorList>
    </citation>
    <scope>NUCLEOTIDE SEQUENCE [LARGE SCALE GENOMIC DNA]</scope>
    <source>
        <strain evidence="2 3">AT_MEX2019</strain>
        <tissue evidence="2">Muscle</tissue>
    </source>
</reference>
<dbReference type="EMBL" id="JAHUTI010050430">
    <property type="protein sequence ID" value="MED6248602.1"/>
    <property type="molecule type" value="Genomic_DNA"/>
</dbReference>